<keyword evidence="2" id="KW-1185">Reference proteome</keyword>
<accession>A0A6A6IQP7</accession>
<reference evidence="1" key="1">
    <citation type="journal article" date="2020" name="Stud. Mycol.">
        <title>101 Dothideomycetes genomes: a test case for predicting lifestyles and emergence of pathogens.</title>
        <authorList>
            <person name="Haridas S."/>
            <person name="Albert R."/>
            <person name="Binder M."/>
            <person name="Bloem J."/>
            <person name="Labutti K."/>
            <person name="Salamov A."/>
            <person name="Andreopoulos B."/>
            <person name="Baker S."/>
            <person name="Barry K."/>
            <person name="Bills G."/>
            <person name="Bluhm B."/>
            <person name="Cannon C."/>
            <person name="Castanera R."/>
            <person name="Culley D."/>
            <person name="Daum C."/>
            <person name="Ezra D."/>
            <person name="Gonzalez J."/>
            <person name="Henrissat B."/>
            <person name="Kuo A."/>
            <person name="Liang C."/>
            <person name="Lipzen A."/>
            <person name="Lutzoni F."/>
            <person name="Magnuson J."/>
            <person name="Mondo S."/>
            <person name="Nolan M."/>
            <person name="Ohm R."/>
            <person name="Pangilinan J."/>
            <person name="Park H.-J."/>
            <person name="Ramirez L."/>
            <person name="Alfaro M."/>
            <person name="Sun H."/>
            <person name="Tritt A."/>
            <person name="Yoshinaga Y."/>
            <person name="Zwiers L.-H."/>
            <person name="Turgeon B."/>
            <person name="Goodwin S."/>
            <person name="Spatafora J."/>
            <person name="Crous P."/>
            <person name="Grigoriev I."/>
        </authorList>
    </citation>
    <scope>NUCLEOTIDE SEQUENCE</scope>
    <source>
        <strain evidence="1">CBS 122368</strain>
    </source>
</reference>
<name>A0A6A6IQP7_9PLEO</name>
<evidence type="ECO:0000313" key="2">
    <source>
        <dbReference type="Proteomes" id="UP000800094"/>
    </source>
</evidence>
<dbReference type="RefSeq" id="XP_033686904.1">
    <property type="nucleotide sequence ID" value="XM_033835346.1"/>
</dbReference>
<protein>
    <submittedName>
        <fullName evidence="1">Uncharacterized protein</fullName>
    </submittedName>
</protein>
<sequence length="288" mass="33251">MSRQRRDSLGWEIIQTTQELARERQIIEGLQIRLKQREHRETRECLRQTVDCLTTALLRFEDQYRDLAGRYYQYAYQRIHRSVIDAFHNDTPLYERAFFQPWRDLENAIKLALEALGDVTSSHELRFHRASHEISNGIMLRTNIERGLATLTHHVILLERIHSVNRSAGIGRSPPRSQRNRALWSWITCLPEAARLLRAGRDPAKIMEDMIGTSEEQFVDRPDPPSAVSPSVYSTDTLVAAQDDGFNEGEGSDWAAADILNSYQEDGEALRRSQSADDWEVVPWSAHR</sequence>
<organism evidence="1 2">
    <name type="scientific">Trematosphaeria pertusa</name>
    <dbReference type="NCBI Taxonomy" id="390896"/>
    <lineage>
        <taxon>Eukaryota</taxon>
        <taxon>Fungi</taxon>
        <taxon>Dikarya</taxon>
        <taxon>Ascomycota</taxon>
        <taxon>Pezizomycotina</taxon>
        <taxon>Dothideomycetes</taxon>
        <taxon>Pleosporomycetidae</taxon>
        <taxon>Pleosporales</taxon>
        <taxon>Massarineae</taxon>
        <taxon>Trematosphaeriaceae</taxon>
        <taxon>Trematosphaeria</taxon>
    </lineage>
</organism>
<dbReference type="Proteomes" id="UP000800094">
    <property type="component" value="Unassembled WGS sequence"/>
</dbReference>
<dbReference type="EMBL" id="ML987192">
    <property type="protein sequence ID" value="KAF2251900.1"/>
    <property type="molecule type" value="Genomic_DNA"/>
</dbReference>
<dbReference type="AlphaFoldDB" id="A0A6A6IQP7"/>
<dbReference type="OrthoDB" id="3800825at2759"/>
<dbReference type="GeneID" id="54588676"/>
<gene>
    <name evidence="1" type="ORF">BU26DRAFT_602391</name>
</gene>
<proteinExistence type="predicted"/>
<evidence type="ECO:0000313" key="1">
    <source>
        <dbReference type="EMBL" id="KAF2251900.1"/>
    </source>
</evidence>